<name>A0AAV3TZN4_9ALTE</name>
<gene>
    <name evidence="4" type="ORF">GCM10025791_13650</name>
</gene>
<dbReference type="Gene3D" id="3.40.50.720">
    <property type="entry name" value="NAD(P)-binding Rossmann-like Domain"/>
    <property type="match status" value="1"/>
</dbReference>
<proteinExistence type="inferred from homology"/>
<dbReference type="EMBL" id="BAABLX010000007">
    <property type="protein sequence ID" value="GAA4937176.1"/>
    <property type="molecule type" value="Genomic_DNA"/>
</dbReference>
<dbReference type="Pfam" id="PF01370">
    <property type="entry name" value="Epimerase"/>
    <property type="match status" value="1"/>
</dbReference>
<evidence type="ECO:0000259" key="3">
    <source>
        <dbReference type="Pfam" id="PF01370"/>
    </source>
</evidence>
<dbReference type="Proteomes" id="UP001409585">
    <property type="component" value="Unassembled WGS sequence"/>
</dbReference>
<dbReference type="AlphaFoldDB" id="A0AAV3TZN4"/>
<dbReference type="PANTHER" id="PTHR43000">
    <property type="entry name" value="DTDP-D-GLUCOSE 4,6-DEHYDRATASE-RELATED"/>
    <property type="match status" value="1"/>
</dbReference>
<evidence type="ECO:0000313" key="4">
    <source>
        <dbReference type="EMBL" id="GAA4937176.1"/>
    </source>
</evidence>
<accession>A0AAV3TZN4</accession>
<sequence>MEAGHTCLGLSRRALPGLQQVDYQQRAKLHSLLFGYDCLVHLAGVAHQPSATEHDYEKGNVDLTATMVNVAKDCGINHVIMISSVKAMGEETAPNQPFTHSSDCKPEDHYGQSKLNAEITLKQRCKTTGVKWTIIRPPLVYSADAGGNIAKLKQAINKGWPLPFAGIDNRRDIVSLPTLNSLIERCVSNAAAHNQVFLASDGGAMSTESLVRKIASDCKLQPKLAKPPKAAIQLLKALPLTKNTVRKLTGNLELDISHTCTTLGWQPEDSKANNS</sequence>
<comment type="pathway">
    <text evidence="1">Bacterial outer membrane biogenesis; LPS O-antigen biosynthesis.</text>
</comment>
<protein>
    <submittedName>
        <fullName evidence="4">SDR family oxidoreductase</fullName>
    </submittedName>
</protein>
<organism evidence="4 5">
    <name type="scientific">Halioxenophilus aromaticivorans</name>
    <dbReference type="NCBI Taxonomy" id="1306992"/>
    <lineage>
        <taxon>Bacteria</taxon>
        <taxon>Pseudomonadati</taxon>
        <taxon>Pseudomonadota</taxon>
        <taxon>Gammaproteobacteria</taxon>
        <taxon>Alteromonadales</taxon>
        <taxon>Alteromonadaceae</taxon>
        <taxon>Halioxenophilus</taxon>
    </lineage>
</organism>
<dbReference type="SUPFAM" id="SSF51735">
    <property type="entry name" value="NAD(P)-binding Rossmann-fold domains"/>
    <property type="match status" value="1"/>
</dbReference>
<comment type="caution">
    <text evidence="4">The sequence shown here is derived from an EMBL/GenBank/DDBJ whole genome shotgun (WGS) entry which is preliminary data.</text>
</comment>
<dbReference type="InterPro" id="IPR001509">
    <property type="entry name" value="Epimerase_deHydtase"/>
</dbReference>
<reference evidence="5" key="1">
    <citation type="journal article" date="2019" name="Int. J. Syst. Evol. Microbiol.">
        <title>The Global Catalogue of Microorganisms (GCM) 10K type strain sequencing project: providing services to taxonomists for standard genome sequencing and annotation.</title>
        <authorList>
            <consortium name="The Broad Institute Genomics Platform"/>
            <consortium name="The Broad Institute Genome Sequencing Center for Infectious Disease"/>
            <person name="Wu L."/>
            <person name="Ma J."/>
        </authorList>
    </citation>
    <scope>NUCLEOTIDE SEQUENCE [LARGE SCALE GENOMIC DNA]</scope>
    <source>
        <strain evidence="5">JCM 19134</strain>
    </source>
</reference>
<evidence type="ECO:0000313" key="5">
    <source>
        <dbReference type="Proteomes" id="UP001409585"/>
    </source>
</evidence>
<keyword evidence="5" id="KW-1185">Reference proteome</keyword>
<evidence type="ECO:0000256" key="2">
    <source>
        <dbReference type="ARBA" id="ARBA00007637"/>
    </source>
</evidence>
<feature type="domain" description="NAD-dependent epimerase/dehydratase" evidence="3">
    <location>
        <begin position="2"/>
        <end position="174"/>
    </location>
</feature>
<dbReference type="InterPro" id="IPR036291">
    <property type="entry name" value="NAD(P)-bd_dom_sf"/>
</dbReference>
<comment type="similarity">
    <text evidence="2">Belongs to the NAD(P)-dependent epimerase/dehydratase family.</text>
</comment>
<evidence type="ECO:0000256" key="1">
    <source>
        <dbReference type="ARBA" id="ARBA00005125"/>
    </source>
</evidence>